<protein>
    <submittedName>
        <fullName evidence="6">Spermidine/putrescine-binding periplasmic protein</fullName>
    </submittedName>
</protein>
<dbReference type="CDD" id="cd13590">
    <property type="entry name" value="PBP2_PotD_PotF_like"/>
    <property type="match status" value="1"/>
</dbReference>
<evidence type="ECO:0000313" key="7">
    <source>
        <dbReference type="Proteomes" id="UP000031307"/>
    </source>
</evidence>
<dbReference type="SUPFAM" id="SSF53850">
    <property type="entry name" value="Periplasmic binding protein-like II"/>
    <property type="match status" value="1"/>
</dbReference>
<dbReference type="InterPro" id="IPR006059">
    <property type="entry name" value="SBP"/>
</dbReference>
<reference evidence="6 7" key="1">
    <citation type="journal article" date="2014" name="Mol. Biol. Evol.">
        <title>Massive expansion of Ubiquitination-related gene families within the Chlamydiae.</title>
        <authorList>
            <person name="Domman D."/>
            <person name="Collingro A."/>
            <person name="Lagkouvardos I."/>
            <person name="Gehre L."/>
            <person name="Weinmaier T."/>
            <person name="Rattei T."/>
            <person name="Subtil A."/>
            <person name="Horn M."/>
        </authorList>
    </citation>
    <scope>NUCLEOTIDE SEQUENCE [LARGE SCALE GENOMIC DNA]</scope>
    <source>
        <strain evidence="6 7">OEW1</strain>
    </source>
</reference>
<dbReference type="Proteomes" id="UP000031307">
    <property type="component" value="Unassembled WGS sequence"/>
</dbReference>
<evidence type="ECO:0000256" key="2">
    <source>
        <dbReference type="ARBA" id="ARBA00022448"/>
    </source>
</evidence>
<accession>A0A0C1EEQ2</accession>
<dbReference type="PANTHER" id="PTHR30222:SF17">
    <property type="entry name" value="SPERMIDINE_PUTRESCINE-BINDING PERIPLASMIC PROTEIN"/>
    <property type="match status" value="1"/>
</dbReference>
<keyword evidence="2" id="KW-0813">Transport</keyword>
<dbReference type="PROSITE" id="PS51257">
    <property type="entry name" value="PROKAR_LIPOPROTEIN"/>
    <property type="match status" value="1"/>
</dbReference>
<dbReference type="PANTHER" id="PTHR30222">
    <property type="entry name" value="SPERMIDINE/PUTRESCINE-BINDING PERIPLASMIC PROTEIN"/>
    <property type="match status" value="1"/>
</dbReference>
<evidence type="ECO:0000256" key="4">
    <source>
        <dbReference type="ARBA" id="ARBA00022764"/>
    </source>
</evidence>
<dbReference type="PATRIC" id="fig|83552.4.peg.226"/>
<keyword evidence="4" id="KW-0574">Periplasm</keyword>
<comment type="subcellular location">
    <subcellularLocation>
        <location evidence="1">Periplasm</location>
    </subcellularLocation>
</comment>
<dbReference type="GO" id="GO:0019808">
    <property type="term" value="F:polyamine binding"/>
    <property type="evidence" value="ECO:0007669"/>
    <property type="project" value="InterPro"/>
</dbReference>
<keyword evidence="3" id="KW-0732">Signal</keyword>
<evidence type="ECO:0000256" key="1">
    <source>
        <dbReference type="ARBA" id="ARBA00004418"/>
    </source>
</evidence>
<feature type="binding site" evidence="5">
    <location>
        <begin position="179"/>
        <end position="182"/>
    </location>
    <ligand>
        <name>spermidine</name>
        <dbReference type="ChEBI" id="CHEBI:57834"/>
    </ligand>
</feature>
<comment type="caution">
    <text evidence="6">The sequence shown here is derived from an EMBL/GenBank/DDBJ whole genome shotgun (WGS) entry which is preliminary data.</text>
</comment>
<dbReference type="PRINTS" id="PR00909">
    <property type="entry name" value="SPERMDNBNDNG"/>
</dbReference>
<dbReference type="EMBL" id="JSAM01000015">
    <property type="protein sequence ID" value="KIA78538.1"/>
    <property type="molecule type" value="Genomic_DNA"/>
</dbReference>
<sequence>MCPRLDYPAFNQRRNDMRNYMLYAITGLLLLLTACNSNRKELHVYCWSDYIKPGIIEEFEHTFNCKVVLDTFESNEAMYAKLKAGATGYDIIFPSSYYVEMMHKQGLLQKIDPSLIPNLKYVDLNFPIPGGAQALELAVPYMVSYTGIGYRIDKVQRVSPTWEIFARRDLKGRMTMLNDVREALGAALKSLGYSLNSTDDFQIAQAASTLINWKRNLAKFDSEQYKNGIASAEYLVVQGYSGDLIQVMQEDANIGILYPQEGTAISIDEIIIPKHAPEVQLAHAFINFLLEPKRAAENMEFVFFISPNTAAAQYLSPKVRNNPALNLPNEILQRSEVIHDLSENNIRYISAWETVKEAL</sequence>
<dbReference type="Pfam" id="PF13416">
    <property type="entry name" value="SBP_bac_8"/>
    <property type="match status" value="1"/>
</dbReference>
<evidence type="ECO:0000256" key="5">
    <source>
        <dbReference type="PIRSR" id="PIRSR019574-1"/>
    </source>
</evidence>
<organism evidence="6 7">
    <name type="scientific">Parachlamydia acanthamoebae</name>
    <dbReference type="NCBI Taxonomy" id="83552"/>
    <lineage>
        <taxon>Bacteria</taxon>
        <taxon>Pseudomonadati</taxon>
        <taxon>Chlamydiota</taxon>
        <taxon>Chlamydiia</taxon>
        <taxon>Parachlamydiales</taxon>
        <taxon>Parachlamydiaceae</taxon>
        <taxon>Parachlamydia</taxon>
    </lineage>
</organism>
<dbReference type="Gene3D" id="3.40.190.10">
    <property type="entry name" value="Periplasmic binding protein-like II"/>
    <property type="match status" value="2"/>
</dbReference>
<dbReference type="GO" id="GO:0015846">
    <property type="term" value="P:polyamine transport"/>
    <property type="evidence" value="ECO:0007669"/>
    <property type="project" value="InterPro"/>
</dbReference>
<evidence type="ECO:0000256" key="3">
    <source>
        <dbReference type="ARBA" id="ARBA00022729"/>
    </source>
</evidence>
<dbReference type="GO" id="GO:0042597">
    <property type="term" value="C:periplasmic space"/>
    <property type="evidence" value="ECO:0007669"/>
    <property type="project" value="UniProtKB-SubCell"/>
</dbReference>
<dbReference type="PIRSF" id="PIRSF019574">
    <property type="entry name" value="Periplasmic_polyamine_BP"/>
    <property type="match status" value="1"/>
</dbReference>
<name>A0A0C1EEQ2_9BACT</name>
<dbReference type="AlphaFoldDB" id="A0A0C1EEQ2"/>
<dbReference type="InterPro" id="IPR001188">
    <property type="entry name" value="Sperm_putr-bd"/>
</dbReference>
<gene>
    <name evidence="6" type="primary">potD</name>
    <name evidence="6" type="ORF">DB43_DU00050</name>
</gene>
<evidence type="ECO:0000313" key="6">
    <source>
        <dbReference type="EMBL" id="KIA78538.1"/>
    </source>
</evidence>
<feature type="binding site" evidence="5">
    <location>
        <position position="97"/>
    </location>
    <ligand>
        <name>spermidine</name>
        <dbReference type="ChEBI" id="CHEBI:57834"/>
    </ligand>
</feature>
<proteinExistence type="predicted"/>